<protein>
    <submittedName>
        <fullName evidence="1">Uncharacterized protein</fullName>
    </submittedName>
</protein>
<accession>B5M6F4</accession>
<dbReference type="AlphaFoldDB" id="B5M6F4"/>
<organism evidence="1">
    <name type="scientific">Cyriopagopus schmidti</name>
    <name type="common">Chinese bird spider</name>
    <name type="synonym">Haplopelma schmidti</name>
    <dbReference type="NCBI Taxonomy" id="29017"/>
    <lineage>
        <taxon>Eukaryota</taxon>
        <taxon>Metazoa</taxon>
        <taxon>Ecdysozoa</taxon>
        <taxon>Arthropoda</taxon>
        <taxon>Chelicerata</taxon>
        <taxon>Arachnida</taxon>
        <taxon>Araneae</taxon>
        <taxon>Mygalomorphae</taxon>
        <taxon>Avicularoidea</taxon>
        <taxon>Theraphosidae</taxon>
        <taxon>Cyriopagopus</taxon>
    </lineage>
</organism>
<sequence>MNCVREMHAQSKAAHIYRRRYSTFPEQNSIDSELSTTRTEQVAMFLDFEESGNQISGTFLDC</sequence>
<dbReference type="EMBL" id="EU979505">
    <property type="protein sequence ID" value="ACH48208.1"/>
    <property type="molecule type" value="mRNA"/>
</dbReference>
<evidence type="ECO:0000313" key="1">
    <source>
        <dbReference type="EMBL" id="ACH48208.1"/>
    </source>
</evidence>
<name>B5M6F4_CYRSC</name>
<reference evidence="1" key="1">
    <citation type="submission" date="2008-07" db="EMBL/GenBank/DDBJ databases">
        <title>Venomics of the spider Ornithoctonus huwena based on transcriptomic versus proteomic analysis.</title>
        <authorList>
            <person name="Jiang L."/>
            <person name="Peng L."/>
            <person name="Liang S."/>
        </authorList>
    </citation>
    <scope>NUCLEOTIDE SEQUENCE</scope>
</reference>
<proteinExistence type="evidence at transcript level"/>